<comment type="caution">
    <text evidence="1">The sequence shown here is derived from an EMBL/GenBank/DDBJ whole genome shotgun (WGS) entry which is preliminary data.</text>
</comment>
<reference evidence="2" key="1">
    <citation type="journal article" date="2019" name="Int. J. Syst. Evol. Microbiol.">
        <title>The Global Catalogue of Microorganisms (GCM) 10K type strain sequencing project: providing services to taxonomists for standard genome sequencing and annotation.</title>
        <authorList>
            <consortium name="The Broad Institute Genomics Platform"/>
            <consortium name="The Broad Institute Genome Sequencing Center for Infectious Disease"/>
            <person name="Wu L."/>
            <person name="Ma J."/>
        </authorList>
    </citation>
    <scope>NUCLEOTIDE SEQUENCE [LARGE SCALE GENOMIC DNA]</scope>
    <source>
        <strain evidence="2">JCM 30742</strain>
    </source>
</reference>
<proteinExistence type="predicted"/>
<protein>
    <submittedName>
        <fullName evidence="1">Uncharacterized protein</fullName>
    </submittedName>
</protein>
<sequence>MFGRAYSRSMEMDGARELEGQTSINELLDDPVGLTYIQMVLPIYVKFGSGDFRRLS</sequence>
<dbReference type="Proteomes" id="UP001500752">
    <property type="component" value="Unassembled WGS sequence"/>
</dbReference>
<dbReference type="EMBL" id="BAABEO010000001">
    <property type="protein sequence ID" value="GAA3666561.1"/>
    <property type="molecule type" value="Genomic_DNA"/>
</dbReference>
<keyword evidence="2" id="KW-1185">Reference proteome</keyword>
<organism evidence="1 2">
    <name type="scientific">Arthrobacter ginkgonis</name>
    <dbReference type="NCBI Taxonomy" id="1630594"/>
    <lineage>
        <taxon>Bacteria</taxon>
        <taxon>Bacillati</taxon>
        <taxon>Actinomycetota</taxon>
        <taxon>Actinomycetes</taxon>
        <taxon>Micrococcales</taxon>
        <taxon>Micrococcaceae</taxon>
        <taxon>Arthrobacter</taxon>
    </lineage>
</organism>
<name>A0ABP7BPE0_9MICC</name>
<evidence type="ECO:0000313" key="2">
    <source>
        <dbReference type="Proteomes" id="UP001500752"/>
    </source>
</evidence>
<gene>
    <name evidence="1" type="ORF">GCM10023081_01820</name>
</gene>
<evidence type="ECO:0000313" key="1">
    <source>
        <dbReference type="EMBL" id="GAA3666561.1"/>
    </source>
</evidence>
<accession>A0ABP7BPE0</accession>